<dbReference type="RefSeq" id="WP_075392175.1">
    <property type="nucleotide sequence ID" value="NZ_JAXBCZ010000001.1"/>
</dbReference>
<name>A0AAW9KHC8_9ACTO</name>
<reference evidence="1 2" key="1">
    <citation type="submission" date="2023-06" db="EMBL/GenBank/DDBJ databases">
        <title>Actinomyces orist ORNL 0101 HMT-893 genome.</title>
        <authorList>
            <person name="Johnston C.D."/>
            <person name="Chen T."/>
            <person name="Dewhirst F.E."/>
        </authorList>
    </citation>
    <scope>NUCLEOTIDE SEQUENCE [LARGE SCALE GENOMIC DNA]</scope>
    <source>
        <strain evidence="1 2">ORNL 0101</strain>
    </source>
</reference>
<evidence type="ECO:0000313" key="2">
    <source>
        <dbReference type="Proteomes" id="UP001289581"/>
    </source>
</evidence>
<proteinExistence type="predicted"/>
<organism evidence="1 2">
    <name type="scientific">Actinomyces oris</name>
    <dbReference type="NCBI Taxonomy" id="544580"/>
    <lineage>
        <taxon>Bacteria</taxon>
        <taxon>Bacillati</taxon>
        <taxon>Actinomycetota</taxon>
        <taxon>Actinomycetes</taxon>
        <taxon>Actinomycetales</taxon>
        <taxon>Actinomycetaceae</taxon>
        <taxon>Actinomyces</taxon>
    </lineage>
</organism>
<accession>A0AAW9KHC8</accession>
<dbReference type="AlphaFoldDB" id="A0AAW9KHC8"/>
<dbReference type="EMBL" id="JAXBCZ010000001">
    <property type="protein sequence ID" value="MEA1303776.1"/>
    <property type="molecule type" value="Genomic_DNA"/>
</dbReference>
<gene>
    <name evidence="1" type="ORF">QU665_01530</name>
</gene>
<sequence>MDSVVSDFPGGLDFSNDYHAHAAATSQNADFILTQDRPSDFTSSPDNEVHEIITPDDFFTLVADSNPTCLLPIAKKQLEYW</sequence>
<dbReference type="Proteomes" id="UP001289581">
    <property type="component" value="Unassembled WGS sequence"/>
</dbReference>
<evidence type="ECO:0000313" key="1">
    <source>
        <dbReference type="EMBL" id="MEA1303776.1"/>
    </source>
</evidence>
<protein>
    <recommendedName>
        <fullName evidence="3">PIN domain-containing protein</fullName>
    </recommendedName>
</protein>
<keyword evidence="2" id="KW-1185">Reference proteome</keyword>
<comment type="caution">
    <text evidence="1">The sequence shown here is derived from an EMBL/GenBank/DDBJ whole genome shotgun (WGS) entry which is preliminary data.</text>
</comment>
<evidence type="ECO:0008006" key="3">
    <source>
        <dbReference type="Google" id="ProtNLM"/>
    </source>
</evidence>